<feature type="compositionally biased region" description="Basic and acidic residues" evidence="1">
    <location>
        <begin position="1"/>
        <end position="12"/>
    </location>
</feature>
<dbReference type="Proteomes" id="UP000503018">
    <property type="component" value="Chromosome"/>
</dbReference>
<name>A0A6M4AVS3_9SPHN</name>
<keyword evidence="2" id="KW-0812">Transmembrane</keyword>
<proteinExistence type="predicted"/>
<dbReference type="RefSeq" id="WP_169945627.1">
    <property type="nucleotide sequence ID" value="NZ_CP053015.1"/>
</dbReference>
<feature type="compositionally biased region" description="Basic and acidic residues" evidence="1">
    <location>
        <begin position="139"/>
        <end position="148"/>
    </location>
</feature>
<feature type="compositionally biased region" description="Polar residues" evidence="1">
    <location>
        <begin position="204"/>
        <end position="219"/>
    </location>
</feature>
<dbReference type="AlphaFoldDB" id="A0A6M4AVS3"/>
<feature type="region of interest" description="Disordered" evidence="1">
    <location>
        <begin position="1"/>
        <end position="25"/>
    </location>
</feature>
<reference evidence="3 4" key="1">
    <citation type="submission" date="2020-01" db="EMBL/GenBank/DDBJ databases">
        <title>Sphingomonas sp. strain CSW-10.</title>
        <authorList>
            <person name="Chen W.-M."/>
        </authorList>
    </citation>
    <scope>NUCLEOTIDE SEQUENCE [LARGE SCALE GENOMIC DNA]</scope>
    <source>
        <strain evidence="3 4">CSW-10</strain>
    </source>
</reference>
<organism evidence="3 4">
    <name type="scientific">Sphingomonas lacunae</name>
    <dbReference type="NCBI Taxonomy" id="2698828"/>
    <lineage>
        <taxon>Bacteria</taxon>
        <taxon>Pseudomonadati</taxon>
        <taxon>Pseudomonadota</taxon>
        <taxon>Alphaproteobacteria</taxon>
        <taxon>Sphingomonadales</taxon>
        <taxon>Sphingomonadaceae</taxon>
        <taxon>Sphingomonas</taxon>
    </lineage>
</organism>
<sequence>MKSSETNRDHQRYGQADRSGRPARATSGSALRLPFGVAGVAALCGLALGLFGLFMPRAWLETIAFQMYLDRITSAALPPLGTTAQIMAAAAFALGGALFGWLIARLFGVQPSSLSFDSLINRLRGVGAGDEADAPSLRAADRHPDAPARRPFSAARDIARPDDAMDDDDDALLLDTQFASEHDAPPPPPLGATSGTSFDDHWRQANNVPQSPEMPQSSGLVDEDWSVTLPAPSLDDWERQPAQQPAPAPVAAFPPVAPVAQPAITPRPPLVNAGPVVDPFAPPSPVAAVQSPALPPAMAAPPIASPAPTPTPVPIADVPASPVRASLPPVEPLDLSAARLDDLLARLETGLGRRQGLAPTAPPAAAVAGLDVAASTNAAERVDPVQPFAPQVAHAVPSQSFATSRPAPRDEPQDPAYPQDPALAAALRTLRRMNQQATA</sequence>
<evidence type="ECO:0000256" key="1">
    <source>
        <dbReference type="SAM" id="MobiDB-lite"/>
    </source>
</evidence>
<keyword evidence="2" id="KW-1133">Transmembrane helix</keyword>
<keyword evidence="4" id="KW-1185">Reference proteome</keyword>
<feature type="transmembrane region" description="Helical" evidence="2">
    <location>
        <begin position="84"/>
        <end position="104"/>
    </location>
</feature>
<protein>
    <submittedName>
        <fullName evidence="3">Uncharacterized protein</fullName>
    </submittedName>
</protein>
<dbReference type="KEGG" id="slan:GV829_08005"/>
<evidence type="ECO:0000256" key="2">
    <source>
        <dbReference type="SAM" id="Phobius"/>
    </source>
</evidence>
<feature type="transmembrane region" description="Helical" evidence="2">
    <location>
        <begin position="33"/>
        <end position="55"/>
    </location>
</feature>
<feature type="region of interest" description="Disordered" evidence="1">
    <location>
        <begin position="131"/>
        <end position="220"/>
    </location>
</feature>
<accession>A0A6M4AVS3</accession>
<gene>
    <name evidence="3" type="ORF">GV829_08005</name>
</gene>
<evidence type="ECO:0000313" key="4">
    <source>
        <dbReference type="Proteomes" id="UP000503018"/>
    </source>
</evidence>
<evidence type="ECO:0000313" key="3">
    <source>
        <dbReference type="EMBL" id="QJQ32402.1"/>
    </source>
</evidence>
<dbReference type="EMBL" id="CP053015">
    <property type="protein sequence ID" value="QJQ32402.1"/>
    <property type="molecule type" value="Genomic_DNA"/>
</dbReference>
<feature type="region of interest" description="Disordered" evidence="1">
    <location>
        <begin position="393"/>
        <end position="421"/>
    </location>
</feature>
<keyword evidence="2" id="KW-0472">Membrane</keyword>